<accession>A0A5C5UA82</accession>
<dbReference type="PANTHER" id="PTHR32182">
    <property type="entry name" value="DNA REPLICATION AND REPAIR PROTEIN RECF"/>
    <property type="match status" value="1"/>
</dbReference>
<dbReference type="CDD" id="cd00267">
    <property type="entry name" value="ABC_ATPase"/>
    <property type="match status" value="1"/>
</dbReference>
<name>A0A5C5UA82_9CORY</name>
<dbReference type="Pfam" id="PF13555">
    <property type="entry name" value="AAA_29"/>
    <property type="match status" value="1"/>
</dbReference>
<dbReference type="OrthoDB" id="174137at2"/>
<keyword evidence="6" id="KW-0547">Nucleotide-binding</keyword>
<dbReference type="GO" id="GO:0009432">
    <property type="term" value="P:SOS response"/>
    <property type="evidence" value="ECO:0007669"/>
    <property type="project" value="UniProtKB-KW"/>
</dbReference>
<feature type="region of interest" description="Disordered" evidence="5">
    <location>
        <begin position="1106"/>
        <end position="1151"/>
    </location>
</feature>
<dbReference type="GO" id="GO:0006302">
    <property type="term" value="P:double-strand break repair"/>
    <property type="evidence" value="ECO:0007669"/>
    <property type="project" value="TreeGrafter"/>
</dbReference>
<comment type="caution">
    <text evidence="6">The sequence shown here is derived from an EMBL/GenBank/DDBJ whole genome shotgun (WGS) entry which is preliminary data.</text>
</comment>
<protein>
    <submittedName>
        <fullName evidence="6">ATP-binding protein</fullName>
    </submittedName>
</protein>
<dbReference type="PANTHER" id="PTHR32182:SF0">
    <property type="entry name" value="DNA REPLICATION AND REPAIR PROTEIN RECF"/>
    <property type="match status" value="1"/>
</dbReference>
<dbReference type="InterPro" id="IPR027417">
    <property type="entry name" value="P-loop_NTPase"/>
</dbReference>
<evidence type="ECO:0000313" key="7">
    <source>
        <dbReference type="Proteomes" id="UP000320791"/>
    </source>
</evidence>
<dbReference type="GO" id="GO:0005524">
    <property type="term" value="F:ATP binding"/>
    <property type="evidence" value="ECO:0007669"/>
    <property type="project" value="UniProtKB-KW"/>
</dbReference>
<keyword evidence="3" id="KW-0742">SOS response</keyword>
<evidence type="ECO:0000313" key="6">
    <source>
        <dbReference type="EMBL" id="TWT22876.1"/>
    </source>
</evidence>
<dbReference type="EMBL" id="VOHM01000025">
    <property type="protein sequence ID" value="TWT22876.1"/>
    <property type="molecule type" value="Genomic_DNA"/>
</dbReference>
<sequence length="1151" mass="130492">MNSDVNGQFRLSQIQLYNWGTFHGLHTVDIARAGHLITGASGSGKSTLIDAVSVVLVPPVTVRFNAAAQDSGTRSGRNLITYCRGAWRREHSSEFDELTQSYLRTGPQWSGVALTYDDGAGHLVTAMRLMFLSAQCHHPSDIVNLFLLFPRAADLAECEELARDELNLRQAKHTWPELLVVQRNHAPFMNALRKELGIADQGALTLLHRTQSAKSLGDLNALMRDFMLPEPPTLQTAAAAVDGFTELNAAYQAVQNARLQIKALTPIRKANEGISATRKELELATADRDHLERFITGHRLTEAEKKTLEVRACVTSVEEELTAAKQQVEHYQHERDQVRDLIQGREGLGLVNARHDHERAQIRLLATQKERDEFEANAEVLDATVPETREGFIDMRLQVQELCEELEQSALKYSARRQELYGAHRVIQDRLEMLRAELSAVRTYHSAMDSDLLTAREELCSLLDLQHNDLPFIAELIQVDPDEHRWQAVAERAMYEFARTMLVPDEHYADFTEAVEKTNLGAKLSYVRSTGADDPRNQAVFRAGTLATKIQVEPGRFHTWIQQQLALKFDYNCVDSVEEFRRQRRAVTRSGQVKHSARQHEKDDRQLLTDRTHWVLSSSNDDKIDALTSAIAAAEQRLAKADEDAAVFEENTNRDYECLRAGREIINVTDFSAIDTEACKREVHRCQGRIDELVDAQVELKQLKQRFTGVEDRLRESMTLAEELTSQRGGYLQELRQSEDLCRELKEKAEDFGELTDEVKERLNGRFLNYTRSIRSDNILQVKDRVSKELNQQITKCNREIQRQERLAMEAMLGFLSRWPERSGDLVAEQAYRGDFAALLARLEEDDLPNFEARFREMLREQTKQNLNKLLYQIQSAPREIRDAMELINESLSTTEFEPGAHLQIEAREALPAEARDFVAKLREVVDGVLNDEDALDSEERFLKLKEVIELLKISDESPERIYRLRLDTRKHVTFLGVELNLDGSRGAVYDSAEGLSGGQAQKLVFFCLAAALRYQLTGAGLSEARARTCVVGDCSRYGTVILDEAFDRADARFTRRAMDVFTKFGFHMVLATPEKMLQTVQDYIGGVTVVTCADRKKSMTSQFLIQDAPEPAADTDEEQPETATEQDEESVESLLDADDAETTIGEEEEE</sequence>
<evidence type="ECO:0000256" key="2">
    <source>
        <dbReference type="ARBA" id="ARBA00023204"/>
    </source>
</evidence>
<feature type="compositionally biased region" description="Acidic residues" evidence="5">
    <location>
        <begin position="1114"/>
        <end position="1151"/>
    </location>
</feature>
<feature type="coiled-coil region" evidence="4">
    <location>
        <begin position="314"/>
        <end position="377"/>
    </location>
</feature>
<keyword evidence="6" id="KW-0067">ATP-binding</keyword>
<keyword evidence="1" id="KW-0227">DNA damage</keyword>
<dbReference type="RefSeq" id="WP_146325255.1">
    <property type="nucleotide sequence ID" value="NZ_BAABLR010000067.1"/>
</dbReference>
<evidence type="ECO:0000256" key="1">
    <source>
        <dbReference type="ARBA" id="ARBA00022763"/>
    </source>
</evidence>
<dbReference type="Proteomes" id="UP000320791">
    <property type="component" value="Unassembled WGS sequence"/>
</dbReference>
<feature type="coiled-coil region" evidence="4">
    <location>
        <begin position="624"/>
        <end position="651"/>
    </location>
</feature>
<proteinExistence type="predicted"/>
<evidence type="ECO:0000256" key="3">
    <source>
        <dbReference type="ARBA" id="ARBA00023236"/>
    </source>
</evidence>
<organism evidence="6 7">
    <name type="scientific">Corynebacterium canis</name>
    <dbReference type="NCBI Taxonomy" id="679663"/>
    <lineage>
        <taxon>Bacteria</taxon>
        <taxon>Bacillati</taxon>
        <taxon>Actinomycetota</taxon>
        <taxon>Actinomycetes</taxon>
        <taxon>Mycobacteriales</taxon>
        <taxon>Corynebacteriaceae</taxon>
        <taxon>Corynebacterium</taxon>
    </lineage>
</organism>
<evidence type="ECO:0000256" key="5">
    <source>
        <dbReference type="SAM" id="MobiDB-lite"/>
    </source>
</evidence>
<dbReference type="AlphaFoldDB" id="A0A5C5UA82"/>
<gene>
    <name evidence="6" type="ORF">FRX94_10305</name>
</gene>
<keyword evidence="4" id="KW-0175">Coiled coil</keyword>
<dbReference type="GO" id="GO:0000731">
    <property type="term" value="P:DNA synthesis involved in DNA repair"/>
    <property type="evidence" value="ECO:0007669"/>
    <property type="project" value="TreeGrafter"/>
</dbReference>
<dbReference type="Pfam" id="PF13558">
    <property type="entry name" value="SbcC_Walker_B"/>
    <property type="match status" value="1"/>
</dbReference>
<dbReference type="Gene3D" id="3.40.50.300">
    <property type="entry name" value="P-loop containing nucleotide triphosphate hydrolases"/>
    <property type="match status" value="1"/>
</dbReference>
<dbReference type="SUPFAM" id="SSF52540">
    <property type="entry name" value="P-loop containing nucleoside triphosphate hydrolases"/>
    <property type="match status" value="1"/>
</dbReference>
<reference evidence="6 7" key="1">
    <citation type="submission" date="2019-08" db="EMBL/GenBank/DDBJ databases">
        <authorList>
            <person name="Lei W."/>
        </authorList>
    </citation>
    <scope>NUCLEOTIDE SEQUENCE [LARGE SCALE GENOMIC DNA]</scope>
    <source>
        <strain evidence="6 7">CCUG 58627</strain>
    </source>
</reference>
<keyword evidence="7" id="KW-1185">Reference proteome</keyword>
<evidence type="ECO:0000256" key="4">
    <source>
        <dbReference type="SAM" id="Coils"/>
    </source>
</evidence>
<feature type="coiled-coil region" evidence="4">
    <location>
        <begin position="693"/>
        <end position="755"/>
    </location>
</feature>
<keyword evidence="2" id="KW-0234">DNA repair</keyword>